<gene>
    <name evidence="2" type="ORF">SAMN05421835_116113</name>
</gene>
<evidence type="ECO:0000313" key="3">
    <source>
        <dbReference type="Proteomes" id="UP000199025"/>
    </source>
</evidence>
<dbReference type="RefSeq" id="WP_091511908.1">
    <property type="nucleotide sequence ID" value="NZ_CBDRCA010000013.1"/>
</dbReference>
<dbReference type="EMBL" id="FORP01000016">
    <property type="protein sequence ID" value="SFK24731.1"/>
    <property type="molecule type" value="Genomic_DNA"/>
</dbReference>
<dbReference type="Pfam" id="PF14258">
    <property type="entry name" value="DUF4350"/>
    <property type="match status" value="1"/>
</dbReference>
<proteinExistence type="predicted"/>
<protein>
    <recommendedName>
        <fullName evidence="1">DUF4350 domain-containing protein</fullName>
    </recommendedName>
</protein>
<dbReference type="OrthoDB" id="5241668at2"/>
<reference evidence="2 3" key="1">
    <citation type="submission" date="2016-10" db="EMBL/GenBank/DDBJ databases">
        <authorList>
            <person name="de Groot N.N."/>
        </authorList>
    </citation>
    <scope>NUCLEOTIDE SEQUENCE [LARGE SCALE GENOMIC DNA]</scope>
    <source>
        <strain evidence="2 3">DSM 44468</strain>
    </source>
</reference>
<keyword evidence="3" id="KW-1185">Reference proteome</keyword>
<organism evidence="2 3">
    <name type="scientific">Amycolatopsis sacchari</name>
    <dbReference type="NCBI Taxonomy" id="115433"/>
    <lineage>
        <taxon>Bacteria</taxon>
        <taxon>Bacillati</taxon>
        <taxon>Actinomycetota</taxon>
        <taxon>Actinomycetes</taxon>
        <taxon>Pseudonocardiales</taxon>
        <taxon>Pseudonocardiaceae</taxon>
        <taxon>Amycolatopsis</taxon>
    </lineage>
</organism>
<name>A0A1I3Y098_9PSEU</name>
<feature type="domain" description="DUF4350" evidence="1">
    <location>
        <begin position="47"/>
        <end position="210"/>
    </location>
</feature>
<dbReference type="Proteomes" id="UP000199025">
    <property type="component" value="Unassembled WGS sequence"/>
</dbReference>
<evidence type="ECO:0000259" key="1">
    <source>
        <dbReference type="Pfam" id="PF14258"/>
    </source>
</evidence>
<dbReference type="InterPro" id="IPR025646">
    <property type="entry name" value="DUF4350"/>
</dbReference>
<accession>A0A1I3Y098</accession>
<evidence type="ECO:0000313" key="2">
    <source>
        <dbReference type="EMBL" id="SFK24731.1"/>
    </source>
</evidence>
<sequence length="370" mass="38342">MTSVSPDARRIWRAARAPLFIAVVLVLGAVVLTLARDTGTHGALDPGSADPGGSRALAKLLEGQGVRIVTTHTVDDTREALGANAEATLLVTDPSLVEPALLARLRGSAADAVFVGAGQDVLDLLLPGVVVKGQEDPSVRSPDCTIAVAVAAGDAVLGGLEYEAHGRGRPCYGGSLLQLTGSTTLLGDGTPLTNERLGDQGDAALSMRLLGRHATLVWYLPSPGDPAAGVTQRPLLDLLPRSWLFGAIQLGVAAVFLALWRARRLGPVVAEPLPVVVRSAETTEGRARLYRRSGSAAHAAGLLRQATIDRLLPELGLGAGAEPAAVLSAISARTGRDAAPLLYGPAPEDDASLVRLADELDRLEREVRGS</sequence>
<dbReference type="AlphaFoldDB" id="A0A1I3Y098"/>
<dbReference type="STRING" id="115433.SAMN05421835_116113"/>